<feature type="domain" description="HTH araC/xylS-type" evidence="3">
    <location>
        <begin position="250"/>
        <end position="348"/>
    </location>
</feature>
<dbReference type="CDD" id="cd03137">
    <property type="entry name" value="GATase1_AraC_1"/>
    <property type="match status" value="1"/>
</dbReference>
<evidence type="ECO:0000313" key="4">
    <source>
        <dbReference type="EMBL" id="MBA9054262.1"/>
    </source>
</evidence>
<dbReference type="Gene3D" id="3.40.50.880">
    <property type="match status" value="1"/>
</dbReference>
<dbReference type="PANTHER" id="PTHR43130">
    <property type="entry name" value="ARAC-FAMILY TRANSCRIPTIONAL REGULATOR"/>
    <property type="match status" value="1"/>
</dbReference>
<evidence type="ECO:0000256" key="1">
    <source>
        <dbReference type="ARBA" id="ARBA00023015"/>
    </source>
</evidence>
<evidence type="ECO:0000259" key="3">
    <source>
        <dbReference type="PROSITE" id="PS01124"/>
    </source>
</evidence>
<dbReference type="PANTHER" id="PTHR43130:SF3">
    <property type="entry name" value="HTH-TYPE TRANSCRIPTIONAL REGULATOR RV1931C"/>
    <property type="match status" value="1"/>
</dbReference>
<dbReference type="InterPro" id="IPR029062">
    <property type="entry name" value="Class_I_gatase-like"/>
</dbReference>
<accession>A0A7W3NPI3</accession>
<dbReference type="GO" id="GO:0003700">
    <property type="term" value="F:DNA-binding transcription factor activity"/>
    <property type="evidence" value="ECO:0007669"/>
    <property type="project" value="InterPro"/>
</dbReference>
<dbReference type="InterPro" id="IPR009057">
    <property type="entry name" value="Homeodomain-like_sf"/>
</dbReference>
<evidence type="ECO:0000313" key="5">
    <source>
        <dbReference type="Proteomes" id="UP000577386"/>
    </source>
</evidence>
<dbReference type="InterPro" id="IPR002818">
    <property type="entry name" value="DJ-1/PfpI"/>
</dbReference>
<dbReference type="Pfam" id="PF12833">
    <property type="entry name" value="HTH_18"/>
    <property type="match status" value="1"/>
</dbReference>
<dbReference type="PROSITE" id="PS01124">
    <property type="entry name" value="HTH_ARAC_FAMILY_2"/>
    <property type="match status" value="1"/>
</dbReference>
<dbReference type="SMART" id="SM00342">
    <property type="entry name" value="HTH_ARAC"/>
    <property type="match status" value="1"/>
</dbReference>
<dbReference type="AlphaFoldDB" id="A0A7W3NPI3"/>
<proteinExistence type="predicted"/>
<name>A0A7W3NPI3_STRMR</name>
<keyword evidence="1" id="KW-0805">Transcription regulation</keyword>
<reference evidence="4 5" key="1">
    <citation type="submission" date="2020-08" db="EMBL/GenBank/DDBJ databases">
        <title>Sequencing the genomes of 1000 actinobacteria strains.</title>
        <authorList>
            <person name="Klenk H.-P."/>
        </authorList>
    </citation>
    <scope>NUCLEOTIDE SEQUENCE [LARGE SCALE GENOMIC DNA]</scope>
    <source>
        <strain evidence="4 5">DSM 41827</strain>
    </source>
</reference>
<dbReference type="Proteomes" id="UP000577386">
    <property type="component" value="Unassembled WGS sequence"/>
</dbReference>
<sequence length="356" mass="39090">MSVDGTLHVDRAMSVDRALPVDRAVHAAEEFRPHRVAVLALDGLLPFELGIPHRVFGRPRDARGRPLYEVFTCSVRPPGPVETDADFAVQVPHGPEALARADTVIVPASYELGPVFEEGRLTEELAAALARIRPGTRLASICTGVYVLAAAGYLDGRPATTHWAEAGHFQRLFPRIEVDADVLFIDDGDVLTSAGVAAGIDLCLHMVRRDFGTAVANDVARRMVVPPHRDGGQAQYIERPVPDPQLATTTGARAWALARLHEPIQLRDLAEQEAMSVRTFTRRFREEVGVSPGQWLSRQRVERARQLLESTDLSMDQVARTSGFGTAQSMRQHMQQALGVTPTAYRRTFKALAVSE</sequence>
<dbReference type="EMBL" id="JACJIJ010000002">
    <property type="protein sequence ID" value="MBA9054262.1"/>
    <property type="molecule type" value="Genomic_DNA"/>
</dbReference>
<keyword evidence="2" id="KW-0804">Transcription</keyword>
<dbReference type="Gene3D" id="1.10.10.60">
    <property type="entry name" value="Homeodomain-like"/>
    <property type="match status" value="1"/>
</dbReference>
<keyword evidence="5" id="KW-1185">Reference proteome</keyword>
<dbReference type="SUPFAM" id="SSF46689">
    <property type="entry name" value="Homeodomain-like"/>
    <property type="match status" value="2"/>
</dbReference>
<dbReference type="Pfam" id="PF01965">
    <property type="entry name" value="DJ-1_PfpI"/>
    <property type="match status" value="1"/>
</dbReference>
<evidence type="ECO:0000256" key="2">
    <source>
        <dbReference type="ARBA" id="ARBA00023163"/>
    </source>
</evidence>
<dbReference type="InterPro" id="IPR052158">
    <property type="entry name" value="INH-QAR"/>
</dbReference>
<dbReference type="GO" id="GO:0043565">
    <property type="term" value="F:sequence-specific DNA binding"/>
    <property type="evidence" value="ECO:0007669"/>
    <property type="project" value="InterPro"/>
</dbReference>
<gene>
    <name evidence="4" type="ORF">HDA42_003440</name>
</gene>
<dbReference type="SUPFAM" id="SSF52317">
    <property type="entry name" value="Class I glutamine amidotransferase-like"/>
    <property type="match status" value="1"/>
</dbReference>
<dbReference type="InterPro" id="IPR018060">
    <property type="entry name" value="HTH_AraC"/>
</dbReference>
<comment type="caution">
    <text evidence="4">The sequence shown here is derived from an EMBL/GenBank/DDBJ whole genome shotgun (WGS) entry which is preliminary data.</text>
</comment>
<protein>
    <submittedName>
        <fullName evidence="4">Transcriptional regulator GlxA family with amidase domain</fullName>
    </submittedName>
</protein>
<organism evidence="4 5">
    <name type="scientific">Streptomyces murinus</name>
    <dbReference type="NCBI Taxonomy" id="33900"/>
    <lineage>
        <taxon>Bacteria</taxon>
        <taxon>Bacillati</taxon>
        <taxon>Actinomycetota</taxon>
        <taxon>Actinomycetes</taxon>
        <taxon>Kitasatosporales</taxon>
        <taxon>Streptomycetaceae</taxon>
        <taxon>Streptomyces</taxon>
    </lineage>
</organism>